<dbReference type="EMBL" id="CABDUW010001517">
    <property type="protein sequence ID" value="VTJ82260.1"/>
    <property type="molecule type" value="Genomic_DNA"/>
</dbReference>
<dbReference type="Proteomes" id="UP000662637">
    <property type="component" value="Unassembled WGS sequence"/>
</dbReference>
<evidence type="ECO:0000313" key="4">
    <source>
        <dbReference type="Proteomes" id="UP000335636"/>
    </source>
</evidence>
<reference evidence="2" key="2">
    <citation type="submission" date="2020-08" db="EMBL/GenBank/DDBJ databases">
        <authorList>
            <person name="Shumante A."/>
            <person name="Zimin A.V."/>
            <person name="Puiu D."/>
            <person name="Salzberg S.L."/>
        </authorList>
    </citation>
    <scope>NUCLEOTIDE SEQUENCE</scope>
    <source>
        <strain evidence="2">WC2-LM</strain>
        <tissue evidence="2">Liver</tissue>
    </source>
</reference>
<protein>
    <submittedName>
        <fullName evidence="3">Uncharacterized protein</fullName>
    </submittedName>
</protein>
<feature type="region of interest" description="Disordered" evidence="1">
    <location>
        <begin position="1"/>
        <end position="78"/>
    </location>
</feature>
<proteinExistence type="predicted"/>
<dbReference type="Proteomes" id="UP000335636">
    <property type="component" value="Unassembled WGS sequence"/>
</dbReference>
<evidence type="ECO:0000313" key="3">
    <source>
        <dbReference type="EMBL" id="VTJ82260.1"/>
    </source>
</evidence>
<dbReference type="EMBL" id="WJEC01001913">
    <property type="protein sequence ID" value="KAF7477557.1"/>
    <property type="molecule type" value="Genomic_DNA"/>
</dbReference>
<gene>
    <name evidence="2" type="ORF">GHT09_011456</name>
    <name evidence="3" type="ORF">MONAX_5E022333</name>
</gene>
<evidence type="ECO:0000256" key="1">
    <source>
        <dbReference type="SAM" id="MobiDB-lite"/>
    </source>
</evidence>
<organism evidence="3 4">
    <name type="scientific">Marmota monax</name>
    <name type="common">Woodchuck</name>
    <dbReference type="NCBI Taxonomy" id="9995"/>
    <lineage>
        <taxon>Eukaryota</taxon>
        <taxon>Metazoa</taxon>
        <taxon>Chordata</taxon>
        <taxon>Craniata</taxon>
        <taxon>Vertebrata</taxon>
        <taxon>Euteleostomi</taxon>
        <taxon>Mammalia</taxon>
        <taxon>Eutheria</taxon>
        <taxon>Euarchontoglires</taxon>
        <taxon>Glires</taxon>
        <taxon>Rodentia</taxon>
        <taxon>Sciuromorpha</taxon>
        <taxon>Sciuridae</taxon>
        <taxon>Xerinae</taxon>
        <taxon>Marmotini</taxon>
        <taxon>Marmota</taxon>
    </lineage>
</organism>
<dbReference type="AlphaFoldDB" id="A0A5E4CLN2"/>
<reference evidence="3 4" key="1">
    <citation type="submission" date="2019-04" db="EMBL/GenBank/DDBJ databases">
        <authorList>
            <person name="Alioto T."/>
            <person name="Alioto T."/>
        </authorList>
    </citation>
    <scope>NUCLEOTIDE SEQUENCE [LARGE SCALE GENOMIC DNA]</scope>
</reference>
<accession>A0A5E4CLN2</accession>
<evidence type="ECO:0000313" key="2">
    <source>
        <dbReference type="EMBL" id="KAF7477557.1"/>
    </source>
</evidence>
<name>A0A5E4CLN2_MARMO</name>
<sequence>MAQEHQNPPPGQTLFGCGSWEPHPLGAHGLRTRSSPPIRDFLKDDPHEGPHADPTRSSSRREKAGAVTGTRGSLQPDLKLFEEEPHCVPWILPSTFKH</sequence>
<keyword evidence="4" id="KW-1185">Reference proteome</keyword>
<feature type="compositionally biased region" description="Basic and acidic residues" evidence="1">
    <location>
        <begin position="40"/>
        <end position="64"/>
    </location>
</feature>